<keyword evidence="2 4" id="KW-0442">Lipid degradation</keyword>
<proteinExistence type="inferred from homology"/>
<dbReference type="SUPFAM" id="SSF52151">
    <property type="entry name" value="FabD/lysophospholipase-like"/>
    <property type="match status" value="1"/>
</dbReference>
<dbReference type="Proteomes" id="UP001151752">
    <property type="component" value="Chromosome 2"/>
</dbReference>
<comment type="caution">
    <text evidence="7">The sequence shown here is derived from an EMBL/GenBank/DDBJ whole genome shotgun (WGS) entry which is preliminary data.</text>
</comment>
<comment type="similarity">
    <text evidence="1 5">Belongs to the patatin family.</text>
</comment>
<reference evidence="7" key="2">
    <citation type="journal article" date="2023" name="Int. J. Mol. Sci.">
        <title>De Novo Assembly and Annotation of 11 Diverse Shrub Willow (Salix) Genomes Reveals Novel Gene Organization in Sex-Linked Regions.</title>
        <authorList>
            <person name="Hyden B."/>
            <person name="Feng K."/>
            <person name="Yates T.B."/>
            <person name="Jawdy S."/>
            <person name="Cereghino C."/>
            <person name="Smart L.B."/>
            <person name="Muchero W."/>
        </authorList>
    </citation>
    <scope>NUCLEOTIDE SEQUENCE</scope>
    <source>
        <tissue evidence="7">Shoot tip</tissue>
    </source>
</reference>
<feature type="short sequence motif" description="GXGXXG" evidence="4">
    <location>
        <begin position="25"/>
        <end position="30"/>
    </location>
</feature>
<keyword evidence="4 5" id="KW-0378">Hydrolase</keyword>
<feature type="short sequence motif" description="GXSXG" evidence="4">
    <location>
        <begin position="63"/>
        <end position="67"/>
    </location>
</feature>
<feature type="short sequence motif" description="DGA/G" evidence="4">
    <location>
        <begin position="167"/>
        <end position="169"/>
    </location>
</feature>
<dbReference type="Gene3D" id="3.40.1090.10">
    <property type="entry name" value="Cytosolic phospholipase A2 catalytic domain"/>
    <property type="match status" value="1"/>
</dbReference>
<evidence type="ECO:0000259" key="6">
    <source>
        <dbReference type="PROSITE" id="PS51635"/>
    </source>
</evidence>
<comment type="domain">
    <text evidence="5">The nitrogen atoms of the two glycine residues in the GGXR motif define the oxyanion hole, and stabilize the oxyanion that forms during the nucleophilic attack by the catalytic serine during substrate cleavage.</text>
</comment>
<protein>
    <recommendedName>
        <fullName evidence="5">Patatin</fullName>
        <ecNumber evidence="5">3.1.1.-</ecNumber>
    </recommendedName>
</protein>
<keyword evidence="8" id="KW-1185">Reference proteome</keyword>
<sequence length="286" mass="30984">MEGTDKVLLQPPTFGNLITVLSIDGGGIRGIIPGTIINFLESELQKLDGEDARIADYFDVIAGTSTGGLVTAMLTCPDENNRPLFAAKDIKDFYLKPVPQNLPATQVFVFFSSKKGDESSAKINHSLDALLSDICIATSAAPTYLPAHYFETKDEQTGKVREFNLIDGGVAANNPQALIAISEVTKEIVKGSPDFFPIKPMDYGRFLLISLGTGSPKAQEKYKAAEVAKWGVLGWLTSGGSAPVIDAFSHASADMVDLHISVVLQALHSENNYLRIQVRRLYMHVP</sequence>
<evidence type="ECO:0000256" key="4">
    <source>
        <dbReference type="PROSITE-ProRule" id="PRU01161"/>
    </source>
</evidence>
<dbReference type="InterPro" id="IPR002641">
    <property type="entry name" value="PNPLA_dom"/>
</dbReference>
<feature type="active site" description="Nucleophile" evidence="4">
    <location>
        <position position="65"/>
    </location>
</feature>
<dbReference type="AlphaFoldDB" id="A0A9Q0TDU9"/>
<evidence type="ECO:0000256" key="2">
    <source>
        <dbReference type="ARBA" id="ARBA00022963"/>
    </source>
</evidence>
<reference evidence="7" key="1">
    <citation type="submission" date="2022-11" db="EMBL/GenBank/DDBJ databases">
        <authorList>
            <person name="Hyden B.L."/>
            <person name="Feng K."/>
            <person name="Yates T."/>
            <person name="Jawdy S."/>
            <person name="Smart L.B."/>
            <person name="Muchero W."/>
        </authorList>
    </citation>
    <scope>NUCLEOTIDE SEQUENCE</scope>
    <source>
        <tissue evidence="7">Shoot tip</tissue>
    </source>
</reference>
<organism evidence="7 8">
    <name type="scientific">Salix koriyanagi</name>
    <dbReference type="NCBI Taxonomy" id="2511006"/>
    <lineage>
        <taxon>Eukaryota</taxon>
        <taxon>Viridiplantae</taxon>
        <taxon>Streptophyta</taxon>
        <taxon>Embryophyta</taxon>
        <taxon>Tracheophyta</taxon>
        <taxon>Spermatophyta</taxon>
        <taxon>Magnoliopsida</taxon>
        <taxon>eudicotyledons</taxon>
        <taxon>Gunneridae</taxon>
        <taxon>Pentapetalae</taxon>
        <taxon>rosids</taxon>
        <taxon>fabids</taxon>
        <taxon>Malpighiales</taxon>
        <taxon>Salicaceae</taxon>
        <taxon>Saliceae</taxon>
        <taxon>Salix</taxon>
    </lineage>
</organism>
<dbReference type="InterPro" id="IPR016035">
    <property type="entry name" value="Acyl_Trfase/lysoPLipase"/>
</dbReference>
<dbReference type="EC" id="3.1.1.-" evidence="5"/>
<feature type="domain" description="PNPLA" evidence="6">
    <location>
        <begin position="21"/>
        <end position="180"/>
    </location>
</feature>
<evidence type="ECO:0000256" key="1">
    <source>
        <dbReference type="ARBA" id="ARBA00010240"/>
    </source>
</evidence>
<evidence type="ECO:0000256" key="3">
    <source>
        <dbReference type="ARBA" id="ARBA00023098"/>
    </source>
</evidence>
<gene>
    <name evidence="7" type="ORF">OIU74_010829</name>
</gene>
<comment type="function">
    <text evidence="5">Lipolytic acyl hydrolase (LAH).</text>
</comment>
<keyword evidence="3 4" id="KW-0443">Lipid metabolism</keyword>
<name>A0A9Q0TDU9_9ROSI</name>
<dbReference type="PROSITE" id="PS51635">
    <property type="entry name" value="PNPLA"/>
    <property type="match status" value="1"/>
</dbReference>
<evidence type="ECO:0000256" key="5">
    <source>
        <dbReference type="RuleBase" id="RU361262"/>
    </source>
</evidence>
<accession>A0A9Q0TDU9</accession>
<dbReference type="Pfam" id="PF01734">
    <property type="entry name" value="Patatin"/>
    <property type="match status" value="2"/>
</dbReference>
<dbReference type="GO" id="GO:0047372">
    <property type="term" value="F:monoacylglycerol lipase activity"/>
    <property type="evidence" value="ECO:0007669"/>
    <property type="project" value="TreeGrafter"/>
</dbReference>
<dbReference type="PANTHER" id="PTHR32176:SF109">
    <property type="entry name" value="PATATIN-LIKE PROTEIN 2"/>
    <property type="match status" value="1"/>
</dbReference>
<feature type="active site" description="Proton acceptor" evidence="4">
    <location>
        <position position="167"/>
    </location>
</feature>
<dbReference type="EMBL" id="JAPFFM010000015">
    <property type="protein sequence ID" value="KAJ6709806.1"/>
    <property type="molecule type" value="Genomic_DNA"/>
</dbReference>
<evidence type="ECO:0000313" key="8">
    <source>
        <dbReference type="Proteomes" id="UP001151752"/>
    </source>
</evidence>
<evidence type="ECO:0000313" key="7">
    <source>
        <dbReference type="EMBL" id="KAJ6709806.1"/>
    </source>
</evidence>
<dbReference type="GO" id="GO:0004620">
    <property type="term" value="F:phospholipase activity"/>
    <property type="evidence" value="ECO:0007669"/>
    <property type="project" value="TreeGrafter"/>
</dbReference>
<dbReference type="GO" id="GO:0016042">
    <property type="term" value="P:lipid catabolic process"/>
    <property type="evidence" value="ECO:0007669"/>
    <property type="project" value="UniProtKB-UniRule"/>
</dbReference>
<dbReference type="PANTHER" id="PTHR32176">
    <property type="entry name" value="XYLOSE ISOMERASE"/>
    <property type="match status" value="1"/>
</dbReference>